<dbReference type="RefSeq" id="WP_128673826.1">
    <property type="nucleotide sequence ID" value="NZ_RRCO01000002.1"/>
</dbReference>
<comment type="caution">
    <text evidence="1">The sequence shown here is derived from an EMBL/GenBank/DDBJ whole genome shotgun (WGS) entry which is preliminary data.</text>
</comment>
<reference evidence="1 2" key="1">
    <citation type="submission" date="2018-11" db="EMBL/GenBank/DDBJ databases">
        <title>Genome sequencing of Lachnoanaerobaculum sp. KCOM 2030 (= ChDC B114).</title>
        <authorList>
            <person name="Kook J.-K."/>
            <person name="Park S.-N."/>
            <person name="Lim Y.K."/>
        </authorList>
    </citation>
    <scope>NUCLEOTIDE SEQUENCE [LARGE SCALE GENOMIC DNA]</scope>
    <source>
        <strain evidence="1 2">KCOM 2030</strain>
    </source>
</reference>
<name>A0A3P3QY02_9FIRM</name>
<gene>
    <name evidence="1" type="ORF">EHV10_05680</name>
</gene>
<keyword evidence="2" id="KW-1185">Reference proteome</keyword>
<protein>
    <submittedName>
        <fullName evidence="1">Uncharacterized protein</fullName>
    </submittedName>
</protein>
<accession>A0A3P3QY02</accession>
<dbReference type="EMBL" id="RRCO01000002">
    <property type="protein sequence ID" value="RRJ26025.1"/>
    <property type="molecule type" value="Genomic_DNA"/>
</dbReference>
<dbReference type="Proteomes" id="UP000272490">
    <property type="component" value="Unassembled WGS sequence"/>
</dbReference>
<evidence type="ECO:0000313" key="2">
    <source>
        <dbReference type="Proteomes" id="UP000272490"/>
    </source>
</evidence>
<dbReference type="AlphaFoldDB" id="A0A3P3QY02"/>
<dbReference type="OrthoDB" id="1910414at2"/>
<organism evidence="1 2">
    <name type="scientific">Lachnoanaerobaculum gingivalis</name>
    <dbReference type="NCBI Taxonomy" id="2490855"/>
    <lineage>
        <taxon>Bacteria</taxon>
        <taxon>Bacillati</taxon>
        <taxon>Bacillota</taxon>
        <taxon>Clostridia</taxon>
        <taxon>Lachnospirales</taxon>
        <taxon>Lachnospiraceae</taxon>
        <taxon>Lachnoanaerobaculum</taxon>
    </lineage>
</organism>
<sequence length="192" mass="21685">MTDIIYRKLFFLFLLFIFTAMPINIYAGDIPEGLLSSPTATVYIGELKAKDDANFTFIQKTSIKGNFSENSEDAVLSDINYKDSLKIGKLYLVSYDIKGGISPWILEVNGIEIDTLIIKDDSNMAERMAEYIHNGSFANSESKIVETKESVISTQAEVNSIVNKTHDTDKRKVHLNFLIGIIIILHYSRYDI</sequence>
<evidence type="ECO:0000313" key="1">
    <source>
        <dbReference type="EMBL" id="RRJ26025.1"/>
    </source>
</evidence>
<proteinExistence type="predicted"/>